<dbReference type="AlphaFoldDB" id="A0A4Y2DUL3"/>
<gene>
    <name evidence="1" type="ORF">AVEN_261688_1</name>
</gene>
<protein>
    <submittedName>
        <fullName evidence="1">Uncharacterized protein</fullName>
    </submittedName>
</protein>
<sequence>MTVTTLSRVPSSPALQLALQTKLQSDSEDVPRIILPPSIYCVPDKARRHMEISREIQISSPNRDIKKIIAFSGSSMCRQNVHQGQRSRIPYLPL</sequence>
<dbReference type="Proteomes" id="UP000499080">
    <property type="component" value="Unassembled WGS sequence"/>
</dbReference>
<reference evidence="1 2" key="1">
    <citation type="journal article" date="2019" name="Sci. Rep.">
        <title>Orb-weaving spider Araneus ventricosus genome elucidates the spidroin gene catalogue.</title>
        <authorList>
            <person name="Kono N."/>
            <person name="Nakamura H."/>
            <person name="Ohtoshi R."/>
            <person name="Moran D.A.P."/>
            <person name="Shinohara A."/>
            <person name="Yoshida Y."/>
            <person name="Fujiwara M."/>
            <person name="Mori M."/>
            <person name="Tomita M."/>
            <person name="Arakawa K."/>
        </authorList>
    </citation>
    <scope>NUCLEOTIDE SEQUENCE [LARGE SCALE GENOMIC DNA]</scope>
</reference>
<evidence type="ECO:0000313" key="1">
    <source>
        <dbReference type="EMBL" id="GBM20562.1"/>
    </source>
</evidence>
<accession>A0A4Y2DUL3</accession>
<comment type="caution">
    <text evidence="1">The sequence shown here is derived from an EMBL/GenBank/DDBJ whole genome shotgun (WGS) entry which is preliminary data.</text>
</comment>
<proteinExistence type="predicted"/>
<keyword evidence="2" id="KW-1185">Reference proteome</keyword>
<organism evidence="1 2">
    <name type="scientific">Araneus ventricosus</name>
    <name type="common">Orbweaver spider</name>
    <name type="synonym">Epeira ventricosa</name>
    <dbReference type="NCBI Taxonomy" id="182803"/>
    <lineage>
        <taxon>Eukaryota</taxon>
        <taxon>Metazoa</taxon>
        <taxon>Ecdysozoa</taxon>
        <taxon>Arthropoda</taxon>
        <taxon>Chelicerata</taxon>
        <taxon>Arachnida</taxon>
        <taxon>Araneae</taxon>
        <taxon>Araneomorphae</taxon>
        <taxon>Entelegynae</taxon>
        <taxon>Araneoidea</taxon>
        <taxon>Araneidae</taxon>
        <taxon>Araneus</taxon>
    </lineage>
</organism>
<evidence type="ECO:0000313" key="2">
    <source>
        <dbReference type="Proteomes" id="UP000499080"/>
    </source>
</evidence>
<dbReference type="EMBL" id="BGPR01000444">
    <property type="protein sequence ID" value="GBM20562.1"/>
    <property type="molecule type" value="Genomic_DNA"/>
</dbReference>
<name>A0A4Y2DUL3_ARAVE</name>